<feature type="repeat" description="TPR" evidence="3">
    <location>
        <begin position="607"/>
        <end position="640"/>
    </location>
</feature>
<dbReference type="InterPro" id="IPR050498">
    <property type="entry name" value="Ycf3"/>
</dbReference>
<feature type="transmembrane region" description="Helical" evidence="4">
    <location>
        <begin position="20"/>
        <end position="38"/>
    </location>
</feature>
<evidence type="ECO:0000256" key="4">
    <source>
        <dbReference type="SAM" id="Phobius"/>
    </source>
</evidence>
<dbReference type="InterPro" id="IPR019734">
    <property type="entry name" value="TPR_rpt"/>
</dbReference>
<dbReference type="EMBL" id="LMCB01000030">
    <property type="protein sequence ID" value="KZL17731.1"/>
    <property type="molecule type" value="Genomic_DNA"/>
</dbReference>
<evidence type="ECO:0000313" key="7">
    <source>
        <dbReference type="Proteomes" id="UP000076577"/>
    </source>
</evidence>
<dbReference type="OrthoDB" id="7399085at2"/>
<dbReference type="PANTHER" id="PTHR44858:SF1">
    <property type="entry name" value="UDP-N-ACETYLGLUCOSAMINE--PEPTIDE N-ACETYLGLUCOSAMINYLTRANSFERASE SPINDLY-RELATED"/>
    <property type="match status" value="1"/>
</dbReference>
<evidence type="ECO:0000256" key="2">
    <source>
        <dbReference type="ARBA" id="ARBA00022803"/>
    </source>
</evidence>
<dbReference type="Gene3D" id="1.25.40.10">
    <property type="entry name" value="Tetratricopeptide repeat domain"/>
    <property type="match status" value="5"/>
</dbReference>
<dbReference type="SUPFAM" id="SSF48452">
    <property type="entry name" value="TPR-like"/>
    <property type="match status" value="3"/>
</dbReference>
<keyword evidence="4" id="KW-0472">Membrane</keyword>
<organism evidence="6 7">
    <name type="scientific">Pseudovibrio axinellae</name>
    <dbReference type="NCBI Taxonomy" id="989403"/>
    <lineage>
        <taxon>Bacteria</taxon>
        <taxon>Pseudomonadati</taxon>
        <taxon>Pseudomonadota</taxon>
        <taxon>Alphaproteobacteria</taxon>
        <taxon>Hyphomicrobiales</taxon>
        <taxon>Stappiaceae</taxon>
        <taxon>Pseudovibrio</taxon>
    </lineage>
</organism>
<dbReference type="RefSeq" id="WP_082825657.1">
    <property type="nucleotide sequence ID" value="NZ_FOFM01000010.1"/>
</dbReference>
<dbReference type="SMART" id="SM00028">
    <property type="entry name" value="TPR"/>
    <property type="match status" value="8"/>
</dbReference>
<keyword evidence="1" id="KW-0677">Repeat</keyword>
<accession>A0A165XIE5</accession>
<dbReference type="PROSITE" id="PS50005">
    <property type="entry name" value="TPR"/>
    <property type="match status" value="2"/>
</dbReference>
<gene>
    <name evidence="6" type="ORF">PsAD2_03069</name>
</gene>
<dbReference type="Proteomes" id="UP000076577">
    <property type="component" value="Unassembled WGS sequence"/>
</dbReference>
<name>A0A165XIE5_9HYPH</name>
<keyword evidence="4" id="KW-1133">Transmembrane helix</keyword>
<dbReference type="Pfam" id="PF13432">
    <property type="entry name" value="TPR_16"/>
    <property type="match status" value="1"/>
</dbReference>
<dbReference type="Pfam" id="PF13181">
    <property type="entry name" value="TPR_8"/>
    <property type="match status" value="1"/>
</dbReference>
<keyword evidence="7" id="KW-1185">Reference proteome</keyword>
<evidence type="ECO:0000256" key="3">
    <source>
        <dbReference type="PROSITE-ProRule" id="PRU00339"/>
    </source>
</evidence>
<dbReference type="PANTHER" id="PTHR44858">
    <property type="entry name" value="TETRATRICOPEPTIDE REPEAT PROTEIN 6"/>
    <property type="match status" value="1"/>
</dbReference>
<dbReference type="AlphaFoldDB" id="A0A165XIE5"/>
<proteinExistence type="predicted"/>
<feature type="domain" description="Bacteriophage N4 adsorption protein A C-terminal" evidence="5">
    <location>
        <begin position="1041"/>
        <end position="1175"/>
    </location>
</feature>
<dbReference type="PATRIC" id="fig|989403.3.peg.3287"/>
<keyword evidence="2 3" id="KW-0802">TPR repeat</keyword>
<dbReference type="InterPro" id="IPR025137">
    <property type="entry name" value="NfrA_C"/>
</dbReference>
<evidence type="ECO:0000259" key="5">
    <source>
        <dbReference type="Pfam" id="PF13283"/>
    </source>
</evidence>
<evidence type="ECO:0000313" key="6">
    <source>
        <dbReference type="EMBL" id="KZL17731.1"/>
    </source>
</evidence>
<dbReference type="InterPro" id="IPR011990">
    <property type="entry name" value="TPR-like_helical_dom_sf"/>
</dbReference>
<dbReference type="STRING" id="989403.SAMN05421798_11012"/>
<dbReference type="Pfam" id="PF14559">
    <property type="entry name" value="TPR_19"/>
    <property type="match status" value="1"/>
</dbReference>
<keyword evidence="4" id="KW-0812">Transmembrane</keyword>
<dbReference type="Pfam" id="PF13283">
    <property type="entry name" value="NfrA_C"/>
    <property type="match status" value="1"/>
</dbReference>
<feature type="repeat" description="TPR" evidence="3">
    <location>
        <begin position="145"/>
        <end position="178"/>
    </location>
</feature>
<sequence>MTPFRKSHEARKQANGRSAFHLLWIGIFVLGLAIPTLSQNPADSYTASQKDAYYASLLKDKQDSRSFLNKTWRDYRSYPLLDLAYRLLAEGRNEEALSTLDELLQGDPDHLVARWQKIQLLISLNRPVTAVEQLKTLQSQAPAFSRGYLTLAQLYTQAGEYMQAAKNFRQALETGKLLEIDREQALEGTAEVAIKLGRTQDALQALNILIESGAGTPRHRLVRADLLRNLNQLDEARQEWQELSKLENAPQTQRTAILNEAFLLLNQGLDEEAYQLLMGAERKGLFTGRLATALEQHTFARALSASALNSGHLPELLDFLQAGKIELLGLSSRVQLAYALVKQGSSAEAEMALLTPEGKILSTKASGREEIANYYLALADISIRAGDDARALEAARLLIELTRSPEYGLRLSKLALNNGWDTAAVGILVELRSLVNEAERLKAPEAWAQMLQSLADLARRAGDLDLANEVLKEAGVLIPNWRITAKRGQIALLSNDNQAAVALLVDALNQATKARATDQFSDDDTKAYTRLLFDLAAVSAANEDWEDALKYLVADWDVQPEPTLVVPAYLMLRESTSKNVTPDMWLDYVSNYASSNNLSDESKSKYAAAFLSLARILKASGETNEASRVYSRALQLDSQPETRLESAYLALELKQPGDALVLVESLDETDQTVAIKCEAYRALRRDGEALSCALQDVHKHPNDHVRRLTLAGIYQNLGEKRKAHEQLEKAYELSPSASAASQLGFLSQEMGDHAAAQRWFSESFEKYNDQSAGMALLYINLKQMRFGEAQRILVRLTPASLTRMQMARYYAARAQITLHNDNQSPESLEQALSDLRRARAIETTEDIRFSVVQVLFQLGRLEEAEAEYQSLPPRDKQNPATLALGAYLARALDDDDLAIIRFEASLEYQPDQPDVQEDLAYTYMAVFENKKAAALFRQRIEALNQEQIDIYERDKLERFRRQLRILEIPFSFLIFDGISPSRQDEQDITGAILGIPSSSPFGTVEVAWRPPVIGYQNGRTFEVIARAQWLNDRYSFRPNPDTFQSIVGLRFKPFMTQNLKLGLERFFEGGELTEDNWLGRVLWSFTTGHDFLPLYDYETGEPIEKEPYLHLYLETGRFFENEKTILFYGDGRLGYTFRLDPNLLFSTFAYSIGSGNWNSLISAVSIEAGLGASFKWKTLYTETYGDILFLELFGRVGHEVLNTDDSQTSRILLGLQANF</sequence>
<protein>
    <submittedName>
        <fullName evidence="6">Tetratricopeptide repeat protein</fullName>
    </submittedName>
</protein>
<evidence type="ECO:0000256" key="1">
    <source>
        <dbReference type="ARBA" id="ARBA00022737"/>
    </source>
</evidence>
<reference evidence="6 7" key="1">
    <citation type="journal article" date="2016" name="Front. Microbiol.">
        <title>Comparative Genomic Analysis Reveals a Diverse Repertoire of Genes Involved in Prokaryote-Eukaryote Interactions within the Pseudovibrio Genus.</title>
        <authorList>
            <person name="Romano S."/>
            <person name="Fernandez-Guerra A."/>
            <person name="Reen F.J."/>
            <person name="Glockner F.O."/>
            <person name="Crowley S.P."/>
            <person name="O'Sullivan O."/>
            <person name="Cotter P.D."/>
            <person name="Adams C."/>
            <person name="Dobson A.D."/>
            <person name="O'Gara F."/>
        </authorList>
    </citation>
    <scope>NUCLEOTIDE SEQUENCE [LARGE SCALE GENOMIC DNA]</scope>
    <source>
        <strain evidence="6 7">Ad2</strain>
    </source>
</reference>
<comment type="caution">
    <text evidence="6">The sequence shown here is derived from an EMBL/GenBank/DDBJ whole genome shotgun (WGS) entry which is preliminary data.</text>
</comment>